<organism evidence="2">
    <name type="scientific">viral metagenome</name>
    <dbReference type="NCBI Taxonomy" id="1070528"/>
    <lineage>
        <taxon>unclassified sequences</taxon>
        <taxon>metagenomes</taxon>
        <taxon>organismal metagenomes</taxon>
    </lineage>
</organism>
<dbReference type="AlphaFoldDB" id="A0A6C0DAE2"/>
<sequence>MLPLIILSIFAIFLYIFGNKKKKQRGGQSQGLNVRLLPDGESASGILFDSPIYWMIFIVIIILAILGIVAAFK</sequence>
<keyword evidence="1" id="KW-0812">Transmembrane</keyword>
<feature type="transmembrane region" description="Helical" evidence="1">
    <location>
        <begin position="52"/>
        <end position="72"/>
    </location>
</feature>
<dbReference type="EMBL" id="MN739552">
    <property type="protein sequence ID" value="QHT12889.1"/>
    <property type="molecule type" value="Genomic_DNA"/>
</dbReference>
<evidence type="ECO:0000313" key="2">
    <source>
        <dbReference type="EMBL" id="QHT12889.1"/>
    </source>
</evidence>
<keyword evidence="1" id="KW-1133">Transmembrane helix</keyword>
<protein>
    <submittedName>
        <fullName evidence="2">Uncharacterized protein</fullName>
    </submittedName>
</protein>
<evidence type="ECO:0000256" key="1">
    <source>
        <dbReference type="SAM" id="Phobius"/>
    </source>
</evidence>
<keyword evidence="1" id="KW-0472">Membrane</keyword>
<accession>A0A6C0DAE2</accession>
<name>A0A6C0DAE2_9ZZZZ</name>
<proteinExistence type="predicted"/>
<reference evidence="2" key="1">
    <citation type="journal article" date="2020" name="Nature">
        <title>Giant virus diversity and host interactions through global metagenomics.</title>
        <authorList>
            <person name="Schulz F."/>
            <person name="Roux S."/>
            <person name="Paez-Espino D."/>
            <person name="Jungbluth S."/>
            <person name="Walsh D.A."/>
            <person name="Denef V.J."/>
            <person name="McMahon K.D."/>
            <person name="Konstantinidis K.T."/>
            <person name="Eloe-Fadrosh E.A."/>
            <person name="Kyrpides N.C."/>
            <person name="Woyke T."/>
        </authorList>
    </citation>
    <scope>NUCLEOTIDE SEQUENCE</scope>
    <source>
        <strain evidence="2">GVMAG-M-3300023174-130</strain>
    </source>
</reference>